<dbReference type="SUPFAM" id="SSF81496">
    <property type="entry name" value="Cytochrome c1 subunit of cytochrome bc1 complex (Ubiquinol-cytochrome c reductase), transmembrane anchor"/>
    <property type="match status" value="1"/>
</dbReference>
<dbReference type="GO" id="GO:0005743">
    <property type="term" value="C:mitochondrial inner membrane"/>
    <property type="evidence" value="ECO:0007669"/>
    <property type="project" value="UniProtKB-SubCell"/>
</dbReference>
<dbReference type="GO" id="GO:0009055">
    <property type="term" value="F:electron transfer activity"/>
    <property type="evidence" value="ECO:0007669"/>
    <property type="project" value="InterPro"/>
</dbReference>
<dbReference type="VEuPathDB" id="AmoebaDB:NfTy_002780"/>
<evidence type="ECO:0000256" key="2">
    <source>
        <dbReference type="ARBA" id="ARBA00006488"/>
    </source>
</evidence>
<evidence type="ECO:0000256" key="1">
    <source>
        <dbReference type="ARBA" id="ARBA00004273"/>
    </source>
</evidence>
<evidence type="ECO:0000313" key="15">
    <source>
        <dbReference type="EMBL" id="KAF0984214.1"/>
    </source>
</evidence>
<dbReference type="PANTHER" id="PTHR10266">
    <property type="entry name" value="CYTOCHROME C1"/>
    <property type="match status" value="1"/>
</dbReference>
<dbReference type="VEuPathDB" id="AmoebaDB:FDP41_007391"/>
<evidence type="ECO:0000256" key="8">
    <source>
        <dbReference type="ARBA" id="ARBA00022792"/>
    </source>
</evidence>
<comment type="cofactor">
    <cofactor evidence="14">
        <name>heme c</name>
        <dbReference type="ChEBI" id="CHEBI:61717"/>
    </cofactor>
    <text evidence="14">Binds 1 heme c group covalently per subunit.</text>
</comment>
<keyword evidence="5" id="KW-0679">Respiratory chain</keyword>
<keyword evidence="6" id="KW-0812">Transmembrane</keyword>
<proteinExistence type="inferred from homology"/>
<evidence type="ECO:0008006" key="17">
    <source>
        <dbReference type="Google" id="ProtNLM"/>
    </source>
</evidence>
<dbReference type="InterPro" id="IPR021157">
    <property type="entry name" value="Cyt_c1_TM_anchor_C"/>
</dbReference>
<evidence type="ECO:0000256" key="4">
    <source>
        <dbReference type="ARBA" id="ARBA00022617"/>
    </source>
</evidence>
<dbReference type="SUPFAM" id="SSF46626">
    <property type="entry name" value="Cytochrome c"/>
    <property type="match status" value="1"/>
</dbReference>
<evidence type="ECO:0000256" key="7">
    <source>
        <dbReference type="ARBA" id="ARBA00022723"/>
    </source>
</evidence>
<dbReference type="Gene3D" id="1.20.5.100">
    <property type="entry name" value="Cytochrome c1, transmembrane anchor, C-terminal"/>
    <property type="match status" value="1"/>
</dbReference>
<evidence type="ECO:0000256" key="13">
    <source>
        <dbReference type="ARBA" id="ARBA00023136"/>
    </source>
</evidence>
<dbReference type="PANTHER" id="PTHR10266:SF3">
    <property type="entry name" value="CYTOCHROME C1, HEME PROTEIN, MITOCHONDRIAL"/>
    <property type="match status" value="1"/>
</dbReference>
<feature type="binding site" description="covalent" evidence="14">
    <location>
        <position position="79"/>
    </location>
    <ligand>
        <name>heme c</name>
        <dbReference type="ChEBI" id="CHEBI:61717"/>
    </ligand>
</feature>
<dbReference type="EMBL" id="VFQX01000003">
    <property type="protein sequence ID" value="KAF0984214.1"/>
    <property type="molecule type" value="Genomic_DNA"/>
</dbReference>
<dbReference type="OrthoDB" id="5925at2759"/>
<keyword evidence="13" id="KW-0472">Membrane</keyword>
<dbReference type="VEuPathDB" id="AmoebaDB:NF0000530"/>
<dbReference type="Gene3D" id="1.10.760.10">
    <property type="entry name" value="Cytochrome c-like domain"/>
    <property type="match status" value="1"/>
</dbReference>
<dbReference type="Proteomes" id="UP000444721">
    <property type="component" value="Unassembled WGS sequence"/>
</dbReference>
<sequence>MLGFRKALLTNPKLLIGAATGLTLGSYLVYNNVNKLEASEGAAIPPEYPWPHKELAGSYDAAAIRRGYKVYREICSACHGMNEIAFRNLNIAFTDEEIKVLANQIDVEGEPDSQGEPTTRKAKPFDYMQSPYKNEQAARAMNGGALPPDLSVIVKGRPHGEDYIFSLLTGYQEPPAGITLREGLYYNAYFPGGAIGMAPPLSDGAVEFEDGTPATVSQMAKDVTTYLAYCAKPDEEPRKKMGLKVLASLSLVIVLSWVHKRFKWSIIKNRTVVFRE</sequence>
<evidence type="ECO:0000313" key="16">
    <source>
        <dbReference type="Proteomes" id="UP000444721"/>
    </source>
</evidence>
<keyword evidence="11 14" id="KW-0408">Iron</keyword>
<dbReference type="GO" id="GO:0006122">
    <property type="term" value="P:mitochondrial electron transport, ubiquinol to cytochrome c"/>
    <property type="evidence" value="ECO:0007669"/>
    <property type="project" value="TreeGrafter"/>
</dbReference>
<comment type="similarity">
    <text evidence="2">Belongs to the cytochrome c family.</text>
</comment>
<dbReference type="GeneID" id="68114609"/>
<dbReference type="InterPro" id="IPR036909">
    <property type="entry name" value="Cyt_c-like_dom_sf"/>
</dbReference>
<dbReference type="RefSeq" id="XP_044568927.1">
    <property type="nucleotide sequence ID" value="XM_044711131.1"/>
</dbReference>
<dbReference type="OMA" id="WVKKFKW"/>
<protein>
    <recommendedName>
        <fullName evidence="17">Cytochrome c domain-containing protein</fullName>
    </recommendedName>
</protein>
<keyword evidence="8" id="KW-0999">Mitochondrion inner membrane</keyword>
<keyword evidence="10" id="KW-1133">Transmembrane helix</keyword>
<gene>
    <name evidence="15" type="ORF">FDP41_007391</name>
</gene>
<evidence type="ECO:0000256" key="9">
    <source>
        <dbReference type="ARBA" id="ARBA00022982"/>
    </source>
</evidence>
<comment type="subcellular location">
    <subcellularLocation>
        <location evidence="1">Mitochondrion inner membrane</location>
    </subcellularLocation>
</comment>
<dbReference type="InterPro" id="IPR002326">
    <property type="entry name" value="Cyt_c1"/>
</dbReference>
<dbReference type="Pfam" id="PF02167">
    <property type="entry name" value="Cytochrom_C1"/>
    <property type="match status" value="1"/>
</dbReference>
<keyword evidence="3" id="KW-0813">Transport</keyword>
<organism evidence="15 16">
    <name type="scientific">Naegleria fowleri</name>
    <name type="common">Brain eating amoeba</name>
    <dbReference type="NCBI Taxonomy" id="5763"/>
    <lineage>
        <taxon>Eukaryota</taxon>
        <taxon>Discoba</taxon>
        <taxon>Heterolobosea</taxon>
        <taxon>Tetramitia</taxon>
        <taxon>Eutetramitia</taxon>
        <taxon>Vahlkampfiidae</taxon>
        <taxon>Naegleria</taxon>
    </lineage>
</organism>
<feature type="binding site" description="covalent" evidence="14">
    <location>
        <position position="197"/>
    </location>
    <ligand>
        <name>heme c</name>
        <dbReference type="ChEBI" id="CHEBI:61717"/>
    </ligand>
</feature>
<evidence type="ECO:0000256" key="6">
    <source>
        <dbReference type="ARBA" id="ARBA00022692"/>
    </source>
</evidence>
<keyword evidence="7 14" id="KW-0479">Metal-binding</keyword>
<keyword evidence="4 14" id="KW-0349">Heme</keyword>
<evidence type="ECO:0000256" key="12">
    <source>
        <dbReference type="ARBA" id="ARBA00023128"/>
    </source>
</evidence>
<feature type="binding site" description="covalent" evidence="14">
    <location>
        <position position="75"/>
    </location>
    <ligand>
        <name>heme c</name>
        <dbReference type="ChEBI" id="CHEBI:61717"/>
    </ligand>
</feature>
<feature type="binding site" description="covalent" evidence="14">
    <location>
        <position position="78"/>
    </location>
    <ligand>
        <name>heme c</name>
        <dbReference type="ChEBI" id="CHEBI:61717"/>
    </ligand>
</feature>
<name>A0A6A5CCD3_NAEFO</name>
<evidence type="ECO:0000256" key="3">
    <source>
        <dbReference type="ARBA" id="ARBA00022448"/>
    </source>
</evidence>
<reference evidence="15 16" key="1">
    <citation type="journal article" date="2019" name="Sci. Rep.">
        <title>Nanopore sequencing improves the draft genome of the human pathogenic amoeba Naegleria fowleri.</title>
        <authorList>
            <person name="Liechti N."/>
            <person name="Schurch N."/>
            <person name="Bruggmann R."/>
            <person name="Wittwer M."/>
        </authorList>
    </citation>
    <scope>NUCLEOTIDE SEQUENCE [LARGE SCALE GENOMIC DNA]</scope>
    <source>
        <strain evidence="15 16">ATCC 30894</strain>
    </source>
</reference>
<dbReference type="GO" id="GO:0046872">
    <property type="term" value="F:metal ion binding"/>
    <property type="evidence" value="ECO:0007669"/>
    <property type="project" value="UniProtKB-KW"/>
</dbReference>
<dbReference type="PRINTS" id="PR00603">
    <property type="entry name" value="CYTOCHROMEC1"/>
</dbReference>
<keyword evidence="12" id="KW-0496">Mitochondrion</keyword>
<evidence type="ECO:0000256" key="10">
    <source>
        <dbReference type="ARBA" id="ARBA00022989"/>
    </source>
</evidence>
<keyword evidence="16" id="KW-1185">Reference proteome</keyword>
<keyword evidence="9" id="KW-0249">Electron transport</keyword>
<evidence type="ECO:0000256" key="14">
    <source>
        <dbReference type="PIRSR" id="PIRSR602326-1"/>
    </source>
</evidence>
<dbReference type="AlphaFoldDB" id="A0A6A5CCD3"/>
<accession>A0A6A5CCD3</accession>
<comment type="caution">
    <text evidence="15">The sequence shown here is derived from an EMBL/GenBank/DDBJ whole genome shotgun (WGS) entry which is preliminary data.</text>
</comment>
<dbReference type="GO" id="GO:0020037">
    <property type="term" value="F:heme binding"/>
    <property type="evidence" value="ECO:0007669"/>
    <property type="project" value="InterPro"/>
</dbReference>
<evidence type="ECO:0000256" key="11">
    <source>
        <dbReference type="ARBA" id="ARBA00023004"/>
    </source>
</evidence>
<evidence type="ECO:0000256" key="5">
    <source>
        <dbReference type="ARBA" id="ARBA00022660"/>
    </source>
</evidence>